<dbReference type="CDD" id="cd02209">
    <property type="entry name" value="cupin_XRE_C"/>
    <property type="match status" value="1"/>
</dbReference>
<feature type="domain" description="HTH cro/C1-type" evidence="4">
    <location>
        <begin position="12"/>
        <end position="66"/>
    </location>
</feature>
<evidence type="ECO:0000256" key="1">
    <source>
        <dbReference type="ARBA" id="ARBA00023015"/>
    </source>
</evidence>
<reference evidence="5 6" key="2">
    <citation type="submission" date="2023-12" db="EMBL/GenBank/DDBJ databases">
        <authorList>
            <consortium name="Cladostephus spongiosus"/>
            <person name="Lorente B."/>
            <person name="Cabral C."/>
            <person name="Frias J."/>
            <person name="Faria J."/>
            <person name="Toubarro D."/>
        </authorList>
    </citation>
    <scope>NUCLEOTIDE SEQUENCE [LARGE SCALE GENOMIC DNA]</scope>
    <source>
        <strain evidence="5 6">ZMCS4</strain>
    </source>
</reference>
<organism evidence="5 6">
    <name type="scientific">Agarivorans aestuarii</name>
    <dbReference type="NCBI Taxonomy" id="1563703"/>
    <lineage>
        <taxon>Bacteria</taxon>
        <taxon>Pseudomonadati</taxon>
        <taxon>Pseudomonadota</taxon>
        <taxon>Gammaproteobacteria</taxon>
        <taxon>Alteromonadales</taxon>
        <taxon>Alteromonadaceae</taxon>
        <taxon>Agarivorans</taxon>
    </lineage>
</organism>
<dbReference type="Pfam" id="PF07883">
    <property type="entry name" value="Cupin_2"/>
    <property type="match status" value="1"/>
</dbReference>
<accession>A0ABU7G4S4</accession>
<evidence type="ECO:0000259" key="4">
    <source>
        <dbReference type="PROSITE" id="PS50943"/>
    </source>
</evidence>
<dbReference type="PANTHER" id="PTHR46797">
    <property type="entry name" value="HTH-TYPE TRANSCRIPTIONAL REGULATOR"/>
    <property type="match status" value="1"/>
</dbReference>
<keyword evidence="2" id="KW-0238">DNA-binding</keyword>
<keyword evidence="3" id="KW-0804">Transcription</keyword>
<sequence>MQALNQYLATALKQQRKHKQWSLDTAAQNTGVSKAMLGQIERGESSPTIATLWKIAGGFNTSLSTFLEPELAEQAQPEIRSADQLRQQPASDDMLVAILFPYDEKYGFEMYELTLLENYQRVSEPHELGVSEHVIVTSGEMEVLANGQWNKLSQGQALRFAGDKPHGYRNLNKQAAVFHCLIHYSCSKPKPKP</sequence>
<dbReference type="InterPro" id="IPR001387">
    <property type="entry name" value="Cro/C1-type_HTH"/>
</dbReference>
<dbReference type="InterPro" id="IPR013096">
    <property type="entry name" value="Cupin_2"/>
</dbReference>
<dbReference type="SUPFAM" id="SSF51182">
    <property type="entry name" value="RmlC-like cupins"/>
    <property type="match status" value="1"/>
</dbReference>
<dbReference type="Gene3D" id="2.60.120.10">
    <property type="entry name" value="Jelly Rolls"/>
    <property type="match status" value="1"/>
</dbReference>
<dbReference type="InterPro" id="IPR010982">
    <property type="entry name" value="Lambda_DNA-bd_dom_sf"/>
</dbReference>
<reference evidence="6" key="1">
    <citation type="submission" date="2023-07" db="EMBL/GenBank/DDBJ databases">
        <title>Draft genome sequence of Agarivorans aestuarii strain ZMCS4, a CAZymes producing bacteria isolated from the marine brown algae Clodostephus spongiosus.</title>
        <authorList>
            <person name="Lorente B."/>
            <person name="Cabral C."/>
            <person name="Frias J."/>
            <person name="Faria J."/>
            <person name="Toubarro D."/>
        </authorList>
    </citation>
    <scope>NUCLEOTIDE SEQUENCE [LARGE SCALE GENOMIC DNA]</scope>
    <source>
        <strain evidence="6">ZMCS4</strain>
    </source>
</reference>
<dbReference type="PROSITE" id="PS50943">
    <property type="entry name" value="HTH_CROC1"/>
    <property type="match status" value="1"/>
</dbReference>
<dbReference type="InterPro" id="IPR011051">
    <property type="entry name" value="RmlC_Cupin_sf"/>
</dbReference>
<comment type="caution">
    <text evidence="5">The sequence shown here is derived from an EMBL/GenBank/DDBJ whole genome shotgun (WGS) entry which is preliminary data.</text>
</comment>
<gene>
    <name evidence="5" type="ORF">SNR37_003668</name>
</gene>
<evidence type="ECO:0000256" key="3">
    <source>
        <dbReference type="ARBA" id="ARBA00023163"/>
    </source>
</evidence>
<dbReference type="InterPro" id="IPR050807">
    <property type="entry name" value="TransReg_Diox_bact_type"/>
</dbReference>
<keyword evidence="1" id="KW-0805">Transcription regulation</keyword>
<dbReference type="Proteomes" id="UP001310248">
    <property type="component" value="Unassembled WGS sequence"/>
</dbReference>
<dbReference type="RefSeq" id="WP_329775389.1">
    <property type="nucleotide sequence ID" value="NZ_JAYDYW010000007.1"/>
</dbReference>
<proteinExistence type="predicted"/>
<dbReference type="CDD" id="cd00093">
    <property type="entry name" value="HTH_XRE"/>
    <property type="match status" value="1"/>
</dbReference>
<evidence type="ECO:0000313" key="5">
    <source>
        <dbReference type="EMBL" id="MEE1674231.1"/>
    </source>
</evidence>
<evidence type="ECO:0000256" key="2">
    <source>
        <dbReference type="ARBA" id="ARBA00023125"/>
    </source>
</evidence>
<dbReference type="PANTHER" id="PTHR46797:SF23">
    <property type="entry name" value="HTH-TYPE TRANSCRIPTIONAL REGULATOR SUTR"/>
    <property type="match status" value="1"/>
</dbReference>
<dbReference type="SMART" id="SM00530">
    <property type="entry name" value="HTH_XRE"/>
    <property type="match status" value="1"/>
</dbReference>
<dbReference type="Gene3D" id="1.10.260.40">
    <property type="entry name" value="lambda repressor-like DNA-binding domains"/>
    <property type="match status" value="1"/>
</dbReference>
<evidence type="ECO:0000313" key="6">
    <source>
        <dbReference type="Proteomes" id="UP001310248"/>
    </source>
</evidence>
<keyword evidence="6" id="KW-1185">Reference proteome</keyword>
<dbReference type="InterPro" id="IPR014710">
    <property type="entry name" value="RmlC-like_jellyroll"/>
</dbReference>
<dbReference type="SUPFAM" id="SSF47413">
    <property type="entry name" value="lambda repressor-like DNA-binding domains"/>
    <property type="match status" value="1"/>
</dbReference>
<dbReference type="EMBL" id="JAYDYW010000007">
    <property type="protein sequence ID" value="MEE1674231.1"/>
    <property type="molecule type" value="Genomic_DNA"/>
</dbReference>
<protein>
    <submittedName>
        <fullName evidence="5">XRE family transcriptional regulator</fullName>
    </submittedName>
</protein>
<name>A0ABU7G4S4_9ALTE</name>
<dbReference type="Pfam" id="PF01381">
    <property type="entry name" value="HTH_3"/>
    <property type="match status" value="1"/>
</dbReference>